<reference evidence="1" key="2">
    <citation type="submission" date="2020-11" db="EMBL/GenBank/DDBJ databases">
        <authorList>
            <person name="McCartney M.A."/>
            <person name="Auch B."/>
            <person name="Kono T."/>
            <person name="Mallez S."/>
            <person name="Becker A."/>
            <person name="Gohl D.M."/>
            <person name="Silverstein K.A.T."/>
            <person name="Koren S."/>
            <person name="Bechman K.B."/>
            <person name="Herman A."/>
            <person name="Abrahante J.E."/>
            <person name="Garbe J."/>
        </authorList>
    </citation>
    <scope>NUCLEOTIDE SEQUENCE</scope>
    <source>
        <strain evidence="1">Duluth1</strain>
        <tissue evidence="1">Whole animal</tissue>
    </source>
</reference>
<dbReference type="EMBL" id="JAIWYP010000007">
    <property type="protein sequence ID" value="KAH3795005.1"/>
    <property type="molecule type" value="Genomic_DNA"/>
</dbReference>
<evidence type="ECO:0000313" key="1">
    <source>
        <dbReference type="EMBL" id="KAH3795005.1"/>
    </source>
</evidence>
<gene>
    <name evidence="1" type="ORF">DPMN_148550</name>
</gene>
<keyword evidence="2" id="KW-1185">Reference proteome</keyword>
<dbReference type="AlphaFoldDB" id="A0A9D4J1M6"/>
<proteinExistence type="predicted"/>
<accession>A0A9D4J1M6</accession>
<organism evidence="1 2">
    <name type="scientific">Dreissena polymorpha</name>
    <name type="common">Zebra mussel</name>
    <name type="synonym">Mytilus polymorpha</name>
    <dbReference type="NCBI Taxonomy" id="45954"/>
    <lineage>
        <taxon>Eukaryota</taxon>
        <taxon>Metazoa</taxon>
        <taxon>Spiralia</taxon>
        <taxon>Lophotrochozoa</taxon>
        <taxon>Mollusca</taxon>
        <taxon>Bivalvia</taxon>
        <taxon>Autobranchia</taxon>
        <taxon>Heteroconchia</taxon>
        <taxon>Euheterodonta</taxon>
        <taxon>Imparidentia</taxon>
        <taxon>Neoheterodontei</taxon>
        <taxon>Myida</taxon>
        <taxon>Dreissenoidea</taxon>
        <taxon>Dreissenidae</taxon>
        <taxon>Dreissena</taxon>
    </lineage>
</organism>
<dbReference type="Proteomes" id="UP000828390">
    <property type="component" value="Unassembled WGS sequence"/>
</dbReference>
<name>A0A9D4J1M6_DREPO</name>
<sequence length="68" mass="7463">MKMINDVDDNTDLFRPDNCPVWDAAKKSYLSPSSEQTEISTVKCNSCGKLIPFLALMVVAVAYTTTSS</sequence>
<protein>
    <submittedName>
        <fullName evidence="1">Uncharacterized protein</fullName>
    </submittedName>
</protein>
<reference evidence="1" key="1">
    <citation type="journal article" date="2019" name="bioRxiv">
        <title>The Genome of the Zebra Mussel, Dreissena polymorpha: A Resource for Invasive Species Research.</title>
        <authorList>
            <person name="McCartney M.A."/>
            <person name="Auch B."/>
            <person name="Kono T."/>
            <person name="Mallez S."/>
            <person name="Zhang Y."/>
            <person name="Obille A."/>
            <person name="Becker A."/>
            <person name="Abrahante J.E."/>
            <person name="Garbe J."/>
            <person name="Badalamenti J.P."/>
            <person name="Herman A."/>
            <person name="Mangelson H."/>
            <person name="Liachko I."/>
            <person name="Sullivan S."/>
            <person name="Sone E.D."/>
            <person name="Koren S."/>
            <person name="Silverstein K.A.T."/>
            <person name="Beckman K.B."/>
            <person name="Gohl D.M."/>
        </authorList>
    </citation>
    <scope>NUCLEOTIDE SEQUENCE</scope>
    <source>
        <strain evidence="1">Duluth1</strain>
        <tissue evidence="1">Whole animal</tissue>
    </source>
</reference>
<comment type="caution">
    <text evidence="1">The sequence shown here is derived from an EMBL/GenBank/DDBJ whole genome shotgun (WGS) entry which is preliminary data.</text>
</comment>
<evidence type="ECO:0000313" key="2">
    <source>
        <dbReference type="Proteomes" id="UP000828390"/>
    </source>
</evidence>